<keyword evidence="3" id="KW-1185">Reference proteome</keyword>
<dbReference type="Proteomes" id="UP000002318">
    <property type="component" value="Chromosome"/>
</dbReference>
<evidence type="ECO:0000256" key="1">
    <source>
        <dbReference type="SAM" id="Coils"/>
    </source>
</evidence>
<evidence type="ECO:0000313" key="2">
    <source>
        <dbReference type="EMBL" id="ADK80009.1"/>
    </source>
</evidence>
<dbReference type="Pfam" id="PF20362">
    <property type="entry name" value="DUF6657"/>
    <property type="match status" value="1"/>
</dbReference>
<dbReference type="eggNOG" id="ENOG503307R">
    <property type="taxonomic scope" value="Bacteria"/>
</dbReference>
<dbReference type="HOGENOM" id="CLU_118593_0_0_12"/>
<name>E1RCC9_SEDSS</name>
<dbReference type="KEGG" id="ssm:Spirs_0875"/>
<sequence>MAQIKSALELALENTADIVGDKAAIKRKELEEQGRRLASKFLFDPETTSDELAKALKETKKEDRGPVKTSTIEVLLSNITLPREEVDEELLKRIEEGIAVVTGEKKQATNTLDQLTQFFQQYLQNREQILDHLKRQYQPQLDAKQEALSRQYGQKVALQPEQDPDFMQLLNRNIGRLEEQYQQALDQAKGEIRELLKL</sequence>
<dbReference type="EMBL" id="CP002116">
    <property type="protein sequence ID" value="ADK80009.1"/>
    <property type="molecule type" value="Genomic_DNA"/>
</dbReference>
<feature type="coiled-coil region" evidence="1">
    <location>
        <begin position="167"/>
        <end position="198"/>
    </location>
</feature>
<dbReference type="STRING" id="573413.Spirs_0875"/>
<proteinExistence type="predicted"/>
<gene>
    <name evidence="2" type="ordered locus">Spirs_0875</name>
</gene>
<keyword evidence="1" id="KW-0175">Coiled coil</keyword>
<protein>
    <submittedName>
        <fullName evidence="2">Uncharacterized protein</fullName>
    </submittedName>
</protein>
<accession>E1RCC9</accession>
<reference evidence="2 3" key="1">
    <citation type="journal article" date="2010" name="Stand. Genomic Sci.">
        <title>Complete genome sequence of Spirochaeta smaragdinae type strain (SEBR 4228).</title>
        <authorList>
            <person name="Mavromatis K."/>
            <person name="Yasawong M."/>
            <person name="Chertkov O."/>
            <person name="Lapidus A."/>
            <person name="Lucas S."/>
            <person name="Nolan M."/>
            <person name="Del Rio T.G."/>
            <person name="Tice H."/>
            <person name="Cheng J.F."/>
            <person name="Pitluck S."/>
            <person name="Liolios K."/>
            <person name="Ivanova N."/>
            <person name="Tapia R."/>
            <person name="Han C."/>
            <person name="Bruce D."/>
            <person name="Goodwin L."/>
            <person name="Pati A."/>
            <person name="Chen A."/>
            <person name="Palaniappan K."/>
            <person name="Land M."/>
            <person name="Hauser L."/>
            <person name="Chang Y.J."/>
            <person name="Jeffries C.D."/>
            <person name="Detter J.C."/>
            <person name="Rohde M."/>
            <person name="Brambilla E."/>
            <person name="Spring S."/>
            <person name="Goker M."/>
            <person name="Sikorski J."/>
            <person name="Woyke T."/>
            <person name="Bristow J."/>
            <person name="Eisen J.A."/>
            <person name="Markowitz V."/>
            <person name="Hugenholtz P."/>
            <person name="Klenk H.P."/>
            <person name="Kyrpides N.C."/>
        </authorList>
    </citation>
    <scope>NUCLEOTIDE SEQUENCE [LARGE SCALE GENOMIC DNA]</scope>
    <source>
        <strain evidence="3">DSM 11293 / JCM 15392 / SEBR 4228</strain>
    </source>
</reference>
<dbReference type="OrthoDB" id="370243at2"/>
<evidence type="ECO:0000313" key="3">
    <source>
        <dbReference type="Proteomes" id="UP000002318"/>
    </source>
</evidence>
<dbReference type="RefSeq" id="WP_013253473.1">
    <property type="nucleotide sequence ID" value="NC_014364.1"/>
</dbReference>
<dbReference type="InterPro" id="IPR046598">
    <property type="entry name" value="DUF6657"/>
</dbReference>
<organism evidence="2 3">
    <name type="scientific">Sediminispirochaeta smaragdinae (strain DSM 11293 / JCM 15392 / SEBR 4228)</name>
    <name type="common">Spirochaeta smaragdinae</name>
    <dbReference type="NCBI Taxonomy" id="573413"/>
    <lineage>
        <taxon>Bacteria</taxon>
        <taxon>Pseudomonadati</taxon>
        <taxon>Spirochaetota</taxon>
        <taxon>Spirochaetia</taxon>
        <taxon>Spirochaetales</taxon>
        <taxon>Spirochaetaceae</taxon>
        <taxon>Sediminispirochaeta</taxon>
    </lineage>
</organism>
<dbReference type="AlphaFoldDB" id="E1RCC9"/>